<protein>
    <submittedName>
        <fullName evidence="1">Uncharacterized protein</fullName>
    </submittedName>
</protein>
<dbReference type="EMBL" id="CAXKWB010031287">
    <property type="protein sequence ID" value="CAL4139181.1"/>
    <property type="molecule type" value="Genomic_DNA"/>
</dbReference>
<evidence type="ECO:0000313" key="1">
    <source>
        <dbReference type="EMBL" id="CAL4139181.1"/>
    </source>
</evidence>
<evidence type="ECO:0000313" key="2">
    <source>
        <dbReference type="Proteomes" id="UP001497623"/>
    </source>
</evidence>
<dbReference type="Gene3D" id="2.80.10.50">
    <property type="match status" value="1"/>
</dbReference>
<dbReference type="Proteomes" id="UP001497623">
    <property type="component" value="Unassembled WGS sequence"/>
</dbReference>
<accession>A0AAV2RUT3</accession>
<reference evidence="1 2" key="1">
    <citation type="submission" date="2024-05" db="EMBL/GenBank/DDBJ databases">
        <authorList>
            <person name="Wallberg A."/>
        </authorList>
    </citation>
    <scope>NUCLEOTIDE SEQUENCE [LARGE SCALE GENOMIC DNA]</scope>
</reference>
<gene>
    <name evidence="1" type="ORF">MNOR_LOCUS28406</name>
</gene>
<dbReference type="SUPFAM" id="SSF56973">
    <property type="entry name" value="Aerolisin/ETX pore-forming domain"/>
    <property type="match status" value="1"/>
</dbReference>
<name>A0AAV2RUT3_MEGNR</name>
<dbReference type="AlphaFoldDB" id="A0AAV2RUT3"/>
<feature type="non-terminal residue" evidence="1">
    <location>
        <position position="1"/>
    </location>
</feature>
<proteinExistence type="predicted"/>
<comment type="caution">
    <text evidence="1">The sequence shown here is derived from an EMBL/GenBank/DDBJ whole genome shotgun (WGS) entry which is preliminary data.</text>
</comment>
<sequence length="242" mass="27957">RKNLNMSTVEFVIKNQHCGKYIHPVQPQHHDRGELYLWDGFYDKTIYVFEQADGEWGYIRQKDSDQVWQPRGMEINAMTNTEVLRIHSGRERYSLFAIDQLNGHIIHRDGLYVHYAAGTNPYPPNGDRITIHRDINEGMKWEFLNPSDSSKEVQVYGHANILGDWKMVYAVKNPKAEQIRTYTYKVGKSHTESSTSSFEFGWEASISAGFSFYQMSTSVSLTTAIENASSDTWSEETEKLIQ</sequence>
<organism evidence="1 2">
    <name type="scientific">Meganyctiphanes norvegica</name>
    <name type="common">Northern krill</name>
    <name type="synonym">Thysanopoda norvegica</name>
    <dbReference type="NCBI Taxonomy" id="48144"/>
    <lineage>
        <taxon>Eukaryota</taxon>
        <taxon>Metazoa</taxon>
        <taxon>Ecdysozoa</taxon>
        <taxon>Arthropoda</taxon>
        <taxon>Crustacea</taxon>
        <taxon>Multicrustacea</taxon>
        <taxon>Malacostraca</taxon>
        <taxon>Eumalacostraca</taxon>
        <taxon>Eucarida</taxon>
        <taxon>Euphausiacea</taxon>
        <taxon>Euphausiidae</taxon>
        <taxon>Meganyctiphanes</taxon>
    </lineage>
</organism>
<keyword evidence="2" id="KW-1185">Reference proteome</keyword>